<proteinExistence type="predicted"/>
<comment type="caution">
    <text evidence="2">The sequence shown here is derived from an EMBL/GenBank/DDBJ whole genome shotgun (WGS) entry which is preliminary data.</text>
</comment>
<evidence type="ECO:0000256" key="1">
    <source>
        <dbReference type="SAM" id="MobiDB-lite"/>
    </source>
</evidence>
<sequence length="72" mass="7789">MIPNNPKRKGGSYVVENGPSIISDNTQPNDQALLLAYSENGESFVEETQVASQGKILGQGLKVAGKWNEEQI</sequence>
<dbReference type="EMBL" id="JAUESC010000002">
    <property type="protein sequence ID" value="KAK0604210.1"/>
    <property type="molecule type" value="Genomic_DNA"/>
</dbReference>
<evidence type="ECO:0000313" key="2">
    <source>
        <dbReference type="EMBL" id="KAK0604210.1"/>
    </source>
</evidence>
<feature type="compositionally biased region" description="Basic residues" evidence="1">
    <location>
        <begin position="1"/>
        <end position="10"/>
    </location>
</feature>
<evidence type="ECO:0000313" key="3">
    <source>
        <dbReference type="Proteomes" id="UP001168877"/>
    </source>
</evidence>
<reference evidence="2" key="2">
    <citation type="submission" date="2023-06" db="EMBL/GenBank/DDBJ databases">
        <authorList>
            <person name="Swenson N.G."/>
            <person name="Wegrzyn J.L."/>
            <person name="Mcevoy S.L."/>
        </authorList>
    </citation>
    <scope>NUCLEOTIDE SEQUENCE</scope>
    <source>
        <strain evidence="2">NS2018</strain>
        <tissue evidence="2">Leaf</tissue>
    </source>
</reference>
<name>A0AA39W671_ACESA</name>
<accession>A0AA39W671</accession>
<protein>
    <submittedName>
        <fullName evidence="2">Uncharacterized protein</fullName>
    </submittedName>
</protein>
<feature type="region of interest" description="Disordered" evidence="1">
    <location>
        <begin position="1"/>
        <end position="26"/>
    </location>
</feature>
<keyword evidence="3" id="KW-1185">Reference proteome</keyword>
<dbReference type="AlphaFoldDB" id="A0AA39W671"/>
<gene>
    <name evidence="2" type="ORF">LWI29_013185</name>
</gene>
<dbReference type="Proteomes" id="UP001168877">
    <property type="component" value="Unassembled WGS sequence"/>
</dbReference>
<reference evidence="2" key="1">
    <citation type="journal article" date="2022" name="Plant J.">
        <title>Strategies of tolerance reflected in two North American maple genomes.</title>
        <authorList>
            <person name="McEvoy S.L."/>
            <person name="Sezen U.U."/>
            <person name="Trouern-Trend A."/>
            <person name="McMahon S.M."/>
            <person name="Schaberg P.G."/>
            <person name="Yang J."/>
            <person name="Wegrzyn J.L."/>
            <person name="Swenson N.G."/>
        </authorList>
    </citation>
    <scope>NUCLEOTIDE SEQUENCE</scope>
    <source>
        <strain evidence="2">NS2018</strain>
    </source>
</reference>
<organism evidence="2 3">
    <name type="scientific">Acer saccharum</name>
    <name type="common">Sugar maple</name>
    <dbReference type="NCBI Taxonomy" id="4024"/>
    <lineage>
        <taxon>Eukaryota</taxon>
        <taxon>Viridiplantae</taxon>
        <taxon>Streptophyta</taxon>
        <taxon>Embryophyta</taxon>
        <taxon>Tracheophyta</taxon>
        <taxon>Spermatophyta</taxon>
        <taxon>Magnoliopsida</taxon>
        <taxon>eudicotyledons</taxon>
        <taxon>Gunneridae</taxon>
        <taxon>Pentapetalae</taxon>
        <taxon>rosids</taxon>
        <taxon>malvids</taxon>
        <taxon>Sapindales</taxon>
        <taxon>Sapindaceae</taxon>
        <taxon>Hippocastanoideae</taxon>
        <taxon>Acereae</taxon>
        <taxon>Acer</taxon>
    </lineage>
</organism>